<dbReference type="EMBL" id="CAJZBQ010000016">
    <property type="protein sequence ID" value="CAG9316604.1"/>
    <property type="molecule type" value="Genomic_DNA"/>
</dbReference>
<dbReference type="PROSITE" id="PS51746">
    <property type="entry name" value="PPM_2"/>
    <property type="match status" value="1"/>
</dbReference>
<evidence type="ECO:0000313" key="4">
    <source>
        <dbReference type="EMBL" id="CAG9316604.1"/>
    </source>
</evidence>
<evidence type="ECO:0000259" key="3">
    <source>
        <dbReference type="PROSITE" id="PS51746"/>
    </source>
</evidence>
<dbReference type="GO" id="GO:0016020">
    <property type="term" value="C:membrane"/>
    <property type="evidence" value="ECO:0007669"/>
    <property type="project" value="UniProtKB-SubCell"/>
</dbReference>
<dbReference type="GO" id="GO:0004722">
    <property type="term" value="F:protein serine/threonine phosphatase activity"/>
    <property type="evidence" value="ECO:0007669"/>
    <property type="project" value="InterPro"/>
</dbReference>
<dbReference type="SUPFAM" id="SSF81606">
    <property type="entry name" value="PP2C-like"/>
    <property type="match status" value="1"/>
</dbReference>
<gene>
    <name evidence="4" type="ORF">BSTOLATCC_MIC16712</name>
</gene>
<dbReference type="SMART" id="SM00332">
    <property type="entry name" value="PP2Cc"/>
    <property type="match status" value="1"/>
</dbReference>
<protein>
    <recommendedName>
        <fullName evidence="3">PPM-type phosphatase domain-containing protein</fullName>
    </recommendedName>
</protein>
<accession>A0AAU9IWS3</accession>
<feature type="domain" description="PPM-type phosphatase" evidence="3">
    <location>
        <begin position="69"/>
        <end position="395"/>
    </location>
</feature>
<comment type="subcellular location">
    <subcellularLocation>
        <location evidence="1">Membrane</location>
    </subcellularLocation>
</comment>
<keyword evidence="5" id="KW-1185">Reference proteome</keyword>
<dbReference type="PANTHER" id="PTHR47992">
    <property type="entry name" value="PROTEIN PHOSPHATASE"/>
    <property type="match status" value="1"/>
</dbReference>
<dbReference type="Pfam" id="PF00481">
    <property type="entry name" value="PP2C"/>
    <property type="match status" value="2"/>
</dbReference>
<name>A0AAU9IWS3_9CILI</name>
<dbReference type="CDD" id="cd00143">
    <property type="entry name" value="PP2Cc"/>
    <property type="match status" value="1"/>
</dbReference>
<reference evidence="4" key="1">
    <citation type="submission" date="2021-09" db="EMBL/GenBank/DDBJ databases">
        <authorList>
            <consortium name="AG Swart"/>
            <person name="Singh M."/>
            <person name="Singh A."/>
            <person name="Seah K."/>
            <person name="Emmerich C."/>
        </authorList>
    </citation>
    <scope>NUCLEOTIDE SEQUENCE</scope>
    <source>
        <strain evidence="4">ATCC30299</strain>
    </source>
</reference>
<dbReference type="AlphaFoldDB" id="A0AAU9IWS3"/>
<keyword evidence="2" id="KW-0472">Membrane</keyword>
<dbReference type="InterPro" id="IPR036457">
    <property type="entry name" value="PPM-type-like_dom_sf"/>
</dbReference>
<organism evidence="4 5">
    <name type="scientific">Blepharisma stoltei</name>
    <dbReference type="NCBI Taxonomy" id="1481888"/>
    <lineage>
        <taxon>Eukaryota</taxon>
        <taxon>Sar</taxon>
        <taxon>Alveolata</taxon>
        <taxon>Ciliophora</taxon>
        <taxon>Postciliodesmatophora</taxon>
        <taxon>Heterotrichea</taxon>
        <taxon>Heterotrichida</taxon>
        <taxon>Blepharismidae</taxon>
        <taxon>Blepharisma</taxon>
    </lineage>
</organism>
<evidence type="ECO:0000313" key="5">
    <source>
        <dbReference type="Proteomes" id="UP001162131"/>
    </source>
</evidence>
<proteinExistence type="predicted"/>
<evidence type="ECO:0000256" key="1">
    <source>
        <dbReference type="ARBA" id="ARBA00004370"/>
    </source>
</evidence>
<dbReference type="Gene3D" id="3.60.40.10">
    <property type="entry name" value="PPM-type phosphatase domain"/>
    <property type="match status" value="1"/>
</dbReference>
<dbReference type="Proteomes" id="UP001162131">
    <property type="component" value="Unassembled WGS sequence"/>
</dbReference>
<evidence type="ECO:0000256" key="2">
    <source>
        <dbReference type="ARBA" id="ARBA00023136"/>
    </source>
</evidence>
<sequence>MGSCLSCIKKDSSKTTKTFELSYPRSTVIEVPKWNKRGEVEDLIQQHVELTNPSLVLAREVRHRNRKYFISACILPGLKSETLAPKICQDQLLISEDGNNILMVIYDGHGNEGHKVSAFCSQELEFYYQEHKQDFLHSPKQSLTIATQHCDQALCQSGIPISTSGTTQVAVLIQGSQIYFANVGDSRALLASGAIGPIRPTMSGGSNEDWESTLEDCRKDRSIPDAYPIKPFQLTSDHKPDSDTEMMRILESGGCIKKKCDKGFKHGPYRVYKLTESVPGLATSRTIGDKVARQVGVICDPEISTHDLEFEYDEFVIIATDGLWNVMSNDDVVNFVAAYRDKCQKELDHSLDVEPNPSNACIAHLLCEEARLRWLKIASTKKVTVDDISCIILDLNKDKNDSYLEEPTVEKSNKVMPAMPELVPHVERHKDLFLQKVMNYVPFEAGRCP</sequence>
<dbReference type="InterPro" id="IPR015655">
    <property type="entry name" value="PP2C"/>
</dbReference>
<dbReference type="InterPro" id="IPR001932">
    <property type="entry name" value="PPM-type_phosphatase-like_dom"/>
</dbReference>
<comment type="caution">
    <text evidence="4">The sequence shown here is derived from an EMBL/GenBank/DDBJ whole genome shotgun (WGS) entry which is preliminary data.</text>
</comment>